<dbReference type="RefSeq" id="WP_119377350.1">
    <property type="nucleotide sequence ID" value="NZ_QWFX01000016.1"/>
</dbReference>
<evidence type="ECO:0000256" key="1">
    <source>
        <dbReference type="SAM" id="Coils"/>
    </source>
</evidence>
<evidence type="ECO:0000313" key="4">
    <source>
        <dbReference type="EMBL" id="RIJ26387.1"/>
    </source>
</evidence>
<dbReference type="AlphaFoldDB" id="A0A399R8Y6"/>
<comment type="caution">
    <text evidence="4">The sequence shown here is derived from an EMBL/GenBank/DDBJ whole genome shotgun (WGS) entry which is preliminary data.</text>
</comment>
<keyword evidence="2" id="KW-1133">Transmembrane helix</keyword>
<sequence>MIEFIENNLWIFPIAFGALSVLIGLFGLGFNIGQRIGEGKSPAAVEVKNYKKLAEQAETERDEARAKNAQHSSDIRRYMKLKEALLNGERALWNSHDAVPFEGYDKAIQQNDIKVLTVMNLKGGVGKTTIAANLAAHFDLELKQRVLLVDLDYQGSASAALMRMSQYEELPYQHAKRIFTSTNDIPSPPELALALRPHLPRTFLTPCSYEFAALENRQMVSWLFQELSYDPRYCLAAVLYSKEFCDQFDVVIIDAPPRLSLGAINAITACRHLIIPTVPDLMSTEAVGNFVSQLNSLGPTLNPALQKLLIAVNRSDRTELTPNEQRLIARAITDAERWNGILKIIPQNIPNRVAFSKALSQQTLAYMLDDNVASKTIKSVLRDFGNFVAREIGIRSKAVV</sequence>
<dbReference type="Proteomes" id="UP000266385">
    <property type="component" value="Unassembled WGS sequence"/>
</dbReference>
<feature type="coiled-coil region" evidence="1">
    <location>
        <begin position="47"/>
        <end position="74"/>
    </location>
</feature>
<dbReference type="EMBL" id="QWFX01000016">
    <property type="protein sequence ID" value="RIJ26387.1"/>
    <property type="molecule type" value="Genomic_DNA"/>
</dbReference>
<dbReference type="PANTHER" id="PTHR13696">
    <property type="entry name" value="P-LOOP CONTAINING NUCLEOSIDE TRIPHOSPHATE HYDROLASE"/>
    <property type="match status" value="1"/>
</dbReference>
<protein>
    <recommendedName>
        <fullName evidence="3">AAA domain-containing protein</fullName>
    </recommendedName>
</protein>
<dbReference type="Pfam" id="PF13614">
    <property type="entry name" value="AAA_31"/>
    <property type="match status" value="1"/>
</dbReference>
<accession>A0A399R8Y6</accession>
<name>A0A399R8Y6_9PROT</name>
<dbReference type="InterPro" id="IPR027417">
    <property type="entry name" value="P-loop_NTPase"/>
</dbReference>
<keyword evidence="5" id="KW-1185">Reference proteome</keyword>
<organism evidence="4 5">
    <name type="scientific">Henriciella mobilis</name>
    <dbReference type="NCBI Taxonomy" id="2305467"/>
    <lineage>
        <taxon>Bacteria</taxon>
        <taxon>Pseudomonadati</taxon>
        <taxon>Pseudomonadota</taxon>
        <taxon>Alphaproteobacteria</taxon>
        <taxon>Hyphomonadales</taxon>
        <taxon>Hyphomonadaceae</taxon>
        <taxon>Henriciella</taxon>
    </lineage>
</organism>
<reference evidence="4 5" key="1">
    <citation type="submission" date="2018-08" db="EMBL/GenBank/DDBJ databases">
        <title>Henriciella mobilis sp. nov., isolated from seawater.</title>
        <authorList>
            <person name="Cheng H."/>
            <person name="Wu Y.-H."/>
            <person name="Xu X.-W."/>
            <person name="Guo L.-L."/>
        </authorList>
    </citation>
    <scope>NUCLEOTIDE SEQUENCE [LARGE SCALE GENOMIC DNA]</scope>
    <source>
        <strain evidence="4 5">JN25</strain>
    </source>
</reference>
<dbReference type="CDD" id="cd02042">
    <property type="entry name" value="ParAB_family"/>
    <property type="match status" value="1"/>
</dbReference>
<dbReference type="Gene3D" id="3.40.50.300">
    <property type="entry name" value="P-loop containing nucleotide triphosphate hydrolases"/>
    <property type="match status" value="1"/>
</dbReference>
<dbReference type="InterPro" id="IPR025669">
    <property type="entry name" value="AAA_dom"/>
</dbReference>
<evidence type="ECO:0000313" key="5">
    <source>
        <dbReference type="Proteomes" id="UP000266385"/>
    </source>
</evidence>
<proteinExistence type="predicted"/>
<evidence type="ECO:0000256" key="2">
    <source>
        <dbReference type="SAM" id="Phobius"/>
    </source>
</evidence>
<feature type="transmembrane region" description="Helical" evidence="2">
    <location>
        <begin position="12"/>
        <end position="32"/>
    </location>
</feature>
<keyword evidence="1" id="KW-0175">Coiled coil</keyword>
<keyword evidence="2" id="KW-0812">Transmembrane</keyword>
<dbReference type="SUPFAM" id="SSF52540">
    <property type="entry name" value="P-loop containing nucleoside triphosphate hydrolases"/>
    <property type="match status" value="1"/>
</dbReference>
<keyword evidence="2" id="KW-0472">Membrane</keyword>
<dbReference type="PANTHER" id="PTHR13696:SF96">
    <property type="entry name" value="COBQ_COBB_MIND_PARA NUCLEOTIDE BINDING DOMAIN-CONTAINING PROTEIN"/>
    <property type="match status" value="1"/>
</dbReference>
<feature type="domain" description="AAA" evidence="3">
    <location>
        <begin position="114"/>
        <end position="306"/>
    </location>
</feature>
<dbReference type="InterPro" id="IPR050678">
    <property type="entry name" value="DNA_Partitioning_ATPase"/>
</dbReference>
<dbReference type="OrthoDB" id="9777757at2"/>
<gene>
    <name evidence="4" type="ORF">D1223_15475</name>
</gene>
<evidence type="ECO:0000259" key="3">
    <source>
        <dbReference type="Pfam" id="PF13614"/>
    </source>
</evidence>